<dbReference type="AlphaFoldDB" id="A0A6J6Q4G3"/>
<organism evidence="2">
    <name type="scientific">freshwater metagenome</name>
    <dbReference type="NCBI Taxonomy" id="449393"/>
    <lineage>
        <taxon>unclassified sequences</taxon>
        <taxon>metagenomes</taxon>
        <taxon>ecological metagenomes</taxon>
    </lineage>
</organism>
<proteinExistence type="predicted"/>
<feature type="region of interest" description="Disordered" evidence="1">
    <location>
        <begin position="56"/>
        <end position="75"/>
    </location>
</feature>
<evidence type="ECO:0000256" key="1">
    <source>
        <dbReference type="SAM" id="MobiDB-lite"/>
    </source>
</evidence>
<reference evidence="2" key="1">
    <citation type="submission" date="2020-05" db="EMBL/GenBank/DDBJ databases">
        <authorList>
            <person name="Chiriac C."/>
            <person name="Salcher M."/>
            <person name="Ghai R."/>
            <person name="Kavagutti S V."/>
        </authorList>
    </citation>
    <scope>NUCLEOTIDE SEQUENCE</scope>
</reference>
<accession>A0A6J6Q4G3</accession>
<dbReference type="EMBL" id="CAEZZA010000135">
    <property type="protein sequence ID" value="CAB4753161.1"/>
    <property type="molecule type" value="Genomic_DNA"/>
</dbReference>
<evidence type="ECO:0000313" key="3">
    <source>
        <dbReference type="EMBL" id="CAB4753161.1"/>
    </source>
</evidence>
<protein>
    <submittedName>
        <fullName evidence="2">Unannotated protein</fullName>
    </submittedName>
</protein>
<name>A0A6J6Q4G3_9ZZZZ</name>
<dbReference type="EMBL" id="CAEZXZ010000091">
    <property type="protein sequence ID" value="CAB4705412.1"/>
    <property type="molecule type" value="Genomic_DNA"/>
</dbReference>
<dbReference type="EMBL" id="CAFBPJ010000201">
    <property type="protein sequence ID" value="CAB5028412.1"/>
    <property type="molecule type" value="Genomic_DNA"/>
</dbReference>
<evidence type="ECO:0000313" key="4">
    <source>
        <dbReference type="EMBL" id="CAB5028412.1"/>
    </source>
</evidence>
<sequence>MPAGPYLNPRAFRLAAHPGFVPVSGVTEQALPAPPHTNHLLRNWDKHTRVHDPRRVKLGFDGPQKPHPNRANFGT</sequence>
<evidence type="ECO:0000313" key="2">
    <source>
        <dbReference type="EMBL" id="CAB4705412.1"/>
    </source>
</evidence>
<gene>
    <name evidence="2" type="ORF">UFOPK2625_00718</name>
    <name evidence="3" type="ORF">UFOPK2809_00989</name>
    <name evidence="4" type="ORF">UFOPK4092_01389</name>
</gene>